<dbReference type="EMBL" id="DVNG01000085">
    <property type="protein sequence ID" value="HIU50497.1"/>
    <property type="molecule type" value="Genomic_DNA"/>
</dbReference>
<accession>A0A9D1S8J9</accession>
<comment type="caution">
    <text evidence="2">The sequence shown here is derived from an EMBL/GenBank/DDBJ whole genome shotgun (WGS) entry which is preliminary data.</text>
</comment>
<dbReference type="AlphaFoldDB" id="A0A9D1S8J9"/>
<gene>
    <name evidence="2" type="ORF">IAD22_05740</name>
</gene>
<name>A0A9D1S8J9_9FIRM</name>
<feature type="chain" id="PRO_5039520548" evidence="1">
    <location>
        <begin position="26"/>
        <end position="416"/>
    </location>
</feature>
<sequence length="416" mass="47406">MKKNLKKVTSIVVLAIFLLILSGCGGDVDYTEAPTVEGETQDGFENNEEFPKHIDAVISDKVRVNADVIVPEGVDFSNMNTYNAEACLYKESDPVELFEIKDNRVFEIYSELNENDYEGCPADFKFEDKRYTIYNADNRDAGIMYNGSLTWGGSFLFYHDFTASQCKTRFFDHLGITQESVNEVDCGKDFDFMTREEAKAKAENIISSVTNFDYNITHVLSVEKETLDLLNEKWGYTSPYETKDSYLIYYTYTVDGIDFPYINSVVDTTSELPLKYIVPAYIWITEDGVIKFSTPAFDYFDMKLNSVATQGNKIIGPEEALEKVKESIDSMCSLFDAEVFQISLNYVPYKKGRTLRENKNYEIRPVWKIYVRTVGNDDIVISEKPLPLDGNLTETKIIDWTVDAVTGEFTFDVGLA</sequence>
<evidence type="ECO:0000256" key="1">
    <source>
        <dbReference type="SAM" id="SignalP"/>
    </source>
</evidence>
<evidence type="ECO:0000313" key="2">
    <source>
        <dbReference type="EMBL" id="HIU50497.1"/>
    </source>
</evidence>
<dbReference type="Proteomes" id="UP000824118">
    <property type="component" value="Unassembled WGS sequence"/>
</dbReference>
<evidence type="ECO:0000313" key="3">
    <source>
        <dbReference type="Proteomes" id="UP000824118"/>
    </source>
</evidence>
<feature type="signal peptide" evidence="1">
    <location>
        <begin position="1"/>
        <end position="25"/>
    </location>
</feature>
<keyword evidence="1" id="KW-0732">Signal</keyword>
<reference evidence="2" key="1">
    <citation type="submission" date="2020-10" db="EMBL/GenBank/DDBJ databases">
        <authorList>
            <person name="Gilroy R."/>
        </authorList>
    </citation>
    <scope>NUCLEOTIDE SEQUENCE</scope>
    <source>
        <strain evidence="2">ChiGjej1B1-1684</strain>
    </source>
</reference>
<organism evidence="2 3">
    <name type="scientific">Candidatus Limousia pullorum</name>
    <dbReference type="NCBI Taxonomy" id="2840860"/>
    <lineage>
        <taxon>Bacteria</taxon>
        <taxon>Bacillati</taxon>
        <taxon>Bacillota</taxon>
        <taxon>Clostridia</taxon>
        <taxon>Eubacteriales</taxon>
        <taxon>Oscillospiraceae</taxon>
        <taxon>Oscillospiraceae incertae sedis</taxon>
        <taxon>Candidatus Limousia</taxon>
    </lineage>
</organism>
<protein>
    <submittedName>
        <fullName evidence="2">Uncharacterized protein</fullName>
    </submittedName>
</protein>
<dbReference type="PROSITE" id="PS51257">
    <property type="entry name" value="PROKAR_LIPOPROTEIN"/>
    <property type="match status" value="1"/>
</dbReference>
<reference evidence="2" key="2">
    <citation type="journal article" date="2021" name="PeerJ">
        <title>Extensive microbial diversity within the chicken gut microbiome revealed by metagenomics and culture.</title>
        <authorList>
            <person name="Gilroy R."/>
            <person name="Ravi A."/>
            <person name="Getino M."/>
            <person name="Pursley I."/>
            <person name="Horton D.L."/>
            <person name="Alikhan N.F."/>
            <person name="Baker D."/>
            <person name="Gharbi K."/>
            <person name="Hall N."/>
            <person name="Watson M."/>
            <person name="Adriaenssens E.M."/>
            <person name="Foster-Nyarko E."/>
            <person name="Jarju S."/>
            <person name="Secka A."/>
            <person name="Antonio M."/>
            <person name="Oren A."/>
            <person name="Chaudhuri R.R."/>
            <person name="La Ragione R."/>
            <person name="Hildebrand F."/>
            <person name="Pallen M.J."/>
        </authorList>
    </citation>
    <scope>NUCLEOTIDE SEQUENCE</scope>
    <source>
        <strain evidence="2">ChiGjej1B1-1684</strain>
    </source>
</reference>
<proteinExistence type="predicted"/>